<dbReference type="Proteomes" id="UP001172102">
    <property type="component" value="Unassembled WGS sequence"/>
</dbReference>
<evidence type="ECO:0000313" key="4">
    <source>
        <dbReference type="Proteomes" id="UP001172102"/>
    </source>
</evidence>
<dbReference type="EMBL" id="JAUKUA010000003">
    <property type="protein sequence ID" value="KAK0719833.1"/>
    <property type="molecule type" value="Genomic_DNA"/>
</dbReference>
<evidence type="ECO:0000313" key="3">
    <source>
        <dbReference type="EMBL" id="KAK0719833.1"/>
    </source>
</evidence>
<dbReference type="PANTHER" id="PTHR43482:SF1">
    <property type="entry name" value="PROTEIN AST1-RELATED"/>
    <property type="match status" value="1"/>
</dbReference>
<dbReference type="Gene3D" id="3.40.50.720">
    <property type="entry name" value="NAD(P)-binding Rossmann-like Domain"/>
    <property type="match status" value="1"/>
</dbReference>
<dbReference type="InterPro" id="IPR013149">
    <property type="entry name" value="ADH-like_C"/>
</dbReference>
<dbReference type="InterPro" id="IPR036291">
    <property type="entry name" value="NAD(P)-bd_dom_sf"/>
</dbReference>
<sequence>MALRPRLLTWEDCAPIPYPFLTAYQALFDTGLLQAGQHYADFYPKRLSQQTPNGGKRLLITDAAGPVGFWAIQLARLTGCGWITGLVSHERDKARVCLLGAHEALNKALSEGNMHEWAHKKFDVILDCEGFDTLKGCWKAIAKDGHISSTAEHPKDFMPDEASQDIKATWVQARPCANQLALATHLLNCGILKHRVQGASSIFEWEEHGKALHTAYSLSPASVTLRVRNENPQNLIQLFAKHDDRGVEDGSTQAITHNWNTWANVRRPGVNFQHPQGIKANASRLHKQGFTAAKGVAEGSPAQSAIDPKDEVDAFKKALETFRDAQRAYMQAAKVLREAAKPLREKTPQPMPSPPNSEAGSSSSDIGTLPDAGKSNSDPSLDPKCNDSFNLEAIISDLPDPSQQAVFGDYLNSLAQIANSESERFLSPEFSAHLDAMIGNTKSEDIVGGHEGGQGGI</sequence>
<feature type="domain" description="Alcohol dehydrogenase-like C-terminal" evidence="2">
    <location>
        <begin position="66"/>
        <end position="151"/>
    </location>
</feature>
<feature type="region of interest" description="Disordered" evidence="1">
    <location>
        <begin position="341"/>
        <end position="385"/>
    </location>
</feature>
<dbReference type="Pfam" id="PF00107">
    <property type="entry name" value="ADH_zinc_N"/>
    <property type="match status" value="1"/>
</dbReference>
<keyword evidence="4" id="KW-1185">Reference proteome</keyword>
<accession>A0AA40APW9</accession>
<proteinExistence type="predicted"/>
<evidence type="ECO:0000259" key="2">
    <source>
        <dbReference type="Pfam" id="PF00107"/>
    </source>
</evidence>
<comment type="caution">
    <text evidence="3">The sequence shown here is derived from an EMBL/GenBank/DDBJ whole genome shotgun (WGS) entry which is preliminary data.</text>
</comment>
<dbReference type="SUPFAM" id="SSF51735">
    <property type="entry name" value="NAD(P)-binding Rossmann-fold domains"/>
    <property type="match status" value="1"/>
</dbReference>
<dbReference type="InterPro" id="IPR052585">
    <property type="entry name" value="Lipid_raft_assoc_Zn_ADH"/>
</dbReference>
<gene>
    <name evidence="3" type="ORF">B0H67DRAFT_552120</name>
</gene>
<reference evidence="3" key="1">
    <citation type="submission" date="2023-06" db="EMBL/GenBank/DDBJ databases">
        <title>Genome-scale phylogeny and comparative genomics of the fungal order Sordariales.</title>
        <authorList>
            <consortium name="Lawrence Berkeley National Laboratory"/>
            <person name="Hensen N."/>
            <person name="Bonometti L."/>
            <person name="Westerberg I."/>
            <person name="Brannstrom I.O."/>
            <person name="Guillou S."/>
            <person name="Cros-Aarteil S."/>
            <person name="Calhoun S."/>
            <person name="Haridas S."/>
            <person name="Kuo A."/>
            <person name="Mondo S."/>
            <person name="Pangilinan J."/>
            <person name="Riley R."/>
            <person name="Labutti K."/>
            <person name="Andreopoulos B."/>
            <person name="Lipzen A."/>
            <person name="Chen C."/>
            <person name="Yanf M."/>
            <person name="Daum C."/>
            <person name="Ng V."/>
            <person name="Clum A."/>
            <person name="Steindorff A."/>
            <person name="Ohm R."/>
            <person name="Martin F."/>
            <person name="Silar P."/>
            <person name="Natvig D."/>
            <person name="Lalanne C."/>
            <person name="Gautier V."/>
            <person name="Ament-Velasquez S.L."/>
            <person name="Kruys A."/>
            <person name="Hutchinson M.I."/>
            <person name="Powell A.J."/>
            <person name="Barry K."/>
            <person name="Miller A.N."/>
            <person name="Grigoriev I.V."/>
            <person name="Debuchy R."/>
            <person name="Gladieux P."/>
            <person name="Thoren M.H."/>
            <person name="Johannesson H."/>
        </authorList>
    </citation>
    <scope>NUCLEOTIDE SEQUENCE</scope>
    <source>
        <strain evidence="3">SMH4607-1</strain>
    </source>
</reference>
<dbReference type="AlphaFoldDB" id="A0AA40APW9"/>
<organism evidence="3 4">
    <name type="scientific">Lasiosphaeris hirsuta</name>
    <dbReference type="NCBI Taxonomy" id="260670"/>
    <lineage>
        <taxon>Eukaryota</taxon>
        <taxon>Fungi</taxon>
        <taxon>Dikarya</taxon>
        <taxon>Ascomycota</taxon>
        <taxon>Pezizomycotina</taxon>
        <taxon>Sordariomycetes</taxon>
        <taxon>Sordariomycetidae</taxon>
        <taxon>Sordariales</taxon>
        <taxon>Lasiosphaeriaceae</taxon>
        <taxon>Lasiosphaeris</taxon>
    </lineage>
</organism>
<evidence type="ECO:0000256" key="1">
    <source>
        <dbReference type="SAM" id="MobiDB-lite"/>
    </source>
</evidence>
<name>A0AA40APW9_9PEZI</name>
<dbReference type="PANTHER" id="PTHR43482">
    <property type="entry name" value="PROTEIN AST1-RELATED"/>
    <property type="match status" value="1"/>
</dbReference>
<protein>
    <recommendedName>
        <fullName evidence="2">Alcohol dehydrogenase-like C-terminal domain-containing protein</fullName>
    </recommendedName>
</protein>